<dbReference type="PANTHER" id="PTHR23176">
    <property type="entry name" value="RHO/RAC/CDC GTPASE-ACTIVATING PROTEIN"/>
    <property type="match status" value="1"/>
</dbReference>
<keyword evidence="1" id="KW-0343">GTPase activation</keyword>
<keyword evidence="4" id="KW-1185">Reference proteome</keyword>
<dbReference type="SUPFAM" id="SSF48350">
    <property type="entry name" value="GTPase activation domain, GAP"/>
    <property type="match status" value="1"/>
</dbReference>
<reference evidence="3 4" key="1">
    <citation type="submission" date="2018-11" db="EMBL/GenBank/DDBJ databases">
        <authorList>
            <consortium name="Pathogen Informatics"/>
        </authorList>
    </citation>
    <scope>NUCLEOTIDE SEQUENCE [LARGE SCALE GENOMIC DNA]</scope>
</reference>
<dbReference type="GO" id="GO:0007165">
    <property type="term" value="P:signal transduction"/>
    <property type="evidence" value="ECO:0007669"/>
    <property type="project" value="InterPro"/>
</dbReference>
<protein>
    <recommendedName>
        <fullName evidence="2">Rho-GAP domain-containing protein</fullName>
    </recommendedName>
</protein>
<dbReference type="OrthoDB" id="10033734at2759"/>
<dbReference type="Proteomes" id="UP000281553">
    <property type="component" value="Unassembled WGS sequence"/>
</dbReference>
<sequence length="188" mass="20506">MANMMEALRLHGLDLQGVYRVPGRLSKIREITSLANSNADLAFDLLTSDRGTFDGRAISSAIKQYLTMLPTSLLDAEVFAAAMTEDVGRSLRAPASLARTLRRLLTALMSSIDCPGGKTVSDREREWRLATLDFAMCHFREVVGLQALNCMSPCALAVCLSPSLFGTVDNVEANSQKILCLSTRCWSS</sequence>
<evidence type="ECO:0000313" key="3">
    <source>
        <dbReference type="EMBL" id="VDK40443.1"/>
    </source>
</evidence>
<feature type="domain" description="Rho-GAP" evidence="2">
    <location>
        <begin position="1"/>
        <end position="188"/>
    </location>
</feature>
<dbReference type="InterPro" id="IPR000198">
    <property type="entry name" value="RhoGAP_dom"/>
</dbReference>
<gene>
    <name evidence="3" type="ORF">DILT_LOCUS1141</name>
</gene>
<dbReference type="InterPro" id="IPR050729">
    <property type="entry name" value="Rho-GAP"/>
</dbReference>
<dbReference type="Gene3D" id="1.10.555.10">
    <property type="entry name" value="Rho GTPase activation protein"/>
    <property type="match status" value="1"/>
</dbReference>
<dbReference type="Pfam" id="PF00620">
    <property type="entry name" value="RhoGAP"/>
    <property type="match status" value="1"/>
</dbReference>
<dbReference type="CDD" id="cd00159">
    <property type="entry name" value="RhoGAP"/>
    <property type="match status" value="1"/>
</dbReference>
<dbReference type="PROSITE" id="PS50238">
    <property type="entry name" value="RHOGAP"/>
    <property type="match status" value="1"/>
</dbReference>
<accession>A0A3P6QDC4</accession>
<dbReference type="SMART" id="SM00324">
    <property type="entry name" value="RhoGAP"/>
    <property type="match status" value="1"/>
</dbReference>
<dbReference type="InterPro" id="IPR008936">
    <property type="entry name" value="Rho_GTPase_activation_prot"/>
</dbReference>
<proteinExistence type="predicted"/>
<organism evidence="3 4">
    <name type="scientific">Dibothriocephalus latus</name>
    <name type="common">Fish tapeworm</name>
    <name type="synonym">Diphyllobothrium latum</name>
    <dbReference type="NCBI Taxonomy" id="60516"/>
    <lineage>
        <taxon>Eukaryota</taxon>
        <taxon>Metazoa</taxon>
        <taxon>Spiralia</taxon>
        <taxon>Lophotrochozoa</taxon>
        <taxon>Platyhelminthes</taxon>
        <taxon>Cestoda</taxon>
        <taxon>Eucestoda</taxon>
        <taxon>Diphyllobothriidea</taxon>
        <taxon>Diphyllobothriidae</taxon>
        <taxon>Dibothriocephalus</taxon>
    </lineage>
</organism>
<dbReference type="AlphaFoldDB" id="A0A3P6QDC4"/>
<evidence type="ECO:0000259" key="2">
    <source>
        <dbReference type="PROSITE" id="PS50238"/>
    </source>
</evidence>
<evidence type="ECO:0000256" key="1">
    <source>
        <dbReference type="ARBA" id="ARBA00022468"/>
    </source>
</evidence>
<dbReference type="GO" id="GO:0005096">
    <property type="term" value="F:GTPase activator activity"/>
    <property type="evidence" value="ECO:0007669"/>
    <property type="project" value="UniProtKB-KW"/>
</dbReference>
<dbReference type="GO" id="GO:0005737">
    <property type="term" value="C:cytoplasm"/>
    <property type="evidence" value="ECO:0007669"/>
    <property type="project" value="TreeGrafter"/>
</dbReference>
<evidence type="ECO:0000313" key="4">
    <source>
        <dbReference type="Proteomes" id="UP000281553"/>
    </source>
</evidence>
<dbReference type="EMBL" id="UYRU01006784">
    <property type="protein sequence ID" value="VDK40443.1"/>
    <property type="molecule type" value="Genomic_DNA"/>
</dbReference>
<name>A0A3P6QDC4_DIBLA</name>
<dbReference type="PANTHER" id="PTHR23176:SF129">
    <property type="entry name" value="RHO GTPASE ACTIVATING PROTEIN AT 16F, ISOFORM E-RELATED"/>
    <property type="match status" value="1"/>
</dbReference>